<keyword evidence="9" id="KW-0548">Nucleotidyltransferase</keyword>
<dbReference type="PANTHER" id="PTHR19136">
    <property type="entry name" value="MOLYBDENUM COFACTOR GUANYLYLTRANSFERASE"/>
    <property type="match status" value="1"/>
</dbReference>
<evidence type="ECO:0000256" key="3">
    <source>
        <dbReference type="ARBA" id="ARBA00022723"/>
    </source>
</evidence>
<evidence type="ECO:0000256" key="1">
    <source>
        <dbReference type="ARBA" id="ARBA00022490"/>
    </source>
</evidence>
<feature type="domain" description="MobA-like NTP transferase" evidence="8">
    <location>
        <begin position="19"/>
        <end position="162"/>
    </location>
</feature>
<dbReference type="InterPro" id="IPR029044">
    <property type="entry name" value="Nucleotide-diphossugar_trans"/>
</dbReference>
<dbReference type="CDD" id="cd02503">
    <property type="entry name" value="MobA"/>
    <property type="match status" value="1"/>
</dbReference>
<keyword evidence="3" id="KW-0479">Metal-binding</keyword>
<name>A0ABQ5XEA1_9GAMM</name>
<evidence type="ECO:0000259" key="8">
    <source>
        <dbReference type="Pfam" id="PF12804"/>
    </source>
</evidence>
<dbReference type="RefSeq" id="WP_284332754.1">
    <property type="nucleotide sequence ID" value="NZ_BSOA01000034.1"/>
</dbReference>
<dbReference type="InterPro" id="IPR025877">
    <property type="entry name" value="MobA-like_NTP_Trfase"/>
</dbReference>
<keyword evidence="2" id="KW-0808">Transferase</keyword>
<sequence length="196" mass="20991">MAQKRMPTGTSTDPAPLIGVVLAGGLSTRMGRDKALLRWQGKPLLEHQMAVLEAAGVREVKISGDRPDYHGVVDAVPQAGPVGGIAGVAAACVDGELLIVPVDMPRLQPALLRRLGEAQSTAGCVRFAGHVLPMRLRLDVCCRDLLNALLASSDKHARSLRSLQEHVGIHEIDLSAEEATQLIDCNTEQTWREVNA</sequence>
<keyword evidence="5" id="KW-0460">Magnesium</keyword>
<keyword evidence="4" id="KW-0547">Nucleotide-binding</keyword>
<proteinExistence type="predicted"/>
<dbReference type="Pfam" id="PF12804">
    <property type="entry name" value="NTP_transf_3"/>
    <property type="match status" value="1"/>
</dbReference>
<comment type="caution">
    <text evidence="9">The sequence shown here is derived from an EMBL/GenBank/DDBJ whole genome shotgun (WGS) entry which is preliminary data.</text>
</comment>
<dbReference type="Gene3D" id="3.90.550.10">
    <property type="entry name" value="Spore Coat Polysaccharide Biosynthesis Protein SpsA, Chain A"/>
    <property type="match status" value="1"/>
</dbReference>
<protein>
    <submittedName>
        <fullName evidence="9">Molybdenum cofactor guanylyltransferase</fullName>
    </submittedName>
</protein>
<keyword evidence="7" id="KW-0501">Molybdenum cofactor biosynthesis</keyword>
<keyword evidence="6" id="KW-0342">GTP-binding</keyword>
<keyword evidence="10" id="KW-1185">Reference proteome</keyword>
<evidence type="ECO:0000256" key="4">
    <source>
        <dbReference type="ARBA" id="ARBA00022741"/>
    </source>
</evidence>
<evidence type="ECO:0000256" key="7">
    <source>
        <dbReference type="ARBA" id="ARBA00023150"/>
    </source>
</evidence>
<dbReference type="EMBL" id="BSOA01000034">
    <property type="protein sequence ID" value="GLQ89312.1"/>
    <property type="molecule type" value="Genomic_DNA"/>
</dbReference>
<gene>
    <name evidence="9" type="primary">mobA</name>
    <name evidence="9" type="ORF">GCM10007898_28850</name>
</gene>
<evidence type="ECO:0000256" key="6">
    <source>
        <dbReference type="ARBA" id="ARBA00023134"/>
    </source>
</evidence>
<reference evidence="10" key="1">
    <citation type="journal article" date="2019" name="Int. J. Syst. Evol. Microbiol.">
        <title>The Global Catalogue of Microorganisms (GCM) 10K type strain sequencing project: providing services to taxonomists for standard genome sequencing and annotation.</title>
        <authorList>
            <consortium name="The Broad Institute Genomics Platform"/>
            <consortium name="The Broad Institute Genome Sequencing Center for Infectious Disease"/>
            <person name="Wu L."/>
            <person name="Ma J."/>
        </authorList>
    </citation>
    <scope>NUCLEOTIDE SEQUENCE [LARGE SCALE GENOMIC DNA]</scope>
    <source>
        <strain evidence="10">NBRC 111981</strain>
    </source>
</reference>
<dbReference type="PANTHER" id="PTHR19136:SF81">
    <property type="entry name" value="MOLYBDENUM COFACTOR GUANYLYLTRANSFERASE"/>
    <property type="match status" value="1"/>
</dbReference>
<dbReference type="GO" id="GO:0016779">
    <property type="term" value="F:nucleotidyltransferase activity"/>
    <property type="evidence" value="ECO:0007669"/>
    <property type="project" value="UniProtKB-KW"/>
</dbReference>
<evidence type="ECO:0000313" key="9">
    <source>
        <dbReference type="EMBL" id="GLQ89312.1"/>
    </source>
</evidence>
<evidence type="ECO:0000256" key="5">
    <source>
        <dbReference type="ARBA" id="ARBA00022842"/>
    </source>
</evidence>
<dbReference type="Proteomes" id="UP001156627">
    <property type="component" value="Unassembled WGS sequence"/>
</dbReference>
<dbReference type="SUPFAM" id="SSF53448">
    <property type="entry name" value="Nucleotide-diphospho-sugar transferases"/>
    <property type="match status" value="1"/>
</dbReference>
<evidence type="ECO:0000313" key="10">
    <source>
        <dbReference type="Proteomes" id="UP001156627"/>
    </source>
</evidence>
<accession>A0ABQ5XEA1</accession>
<keyword evidence="1" id="KW-0963">Cytoplasm</keyword>
<evidence type="ECO:0000256" key="2">
    <source>
        <dbReference type="ARBA" id="ARBA00022679"/>
    </source>
</evidence>
<organism evidence="9 10">
    <name type="scientific">Dyella flagellata</name>
    <dbReference type="NCBI Taxonomy" id="1867833"/>
    <lineage>
        <taxon>Bacteria</taxon>
        <taxon>Pseudomonadati</taxon>
        <taxon>Pseudomonadota</taxon>
        <taxon>Gammaproteobacteria</taxon>
        <taxon>Lysobacterales</taxon>
        <taxon>Rhodanobacteraceae</taxon>
        <taxon>Dyella</taxon>
    </lineage>
</organism>
<dbReference type="InterPro" id="IPR013482">
    <property type="entry name" value="Molybde_CF_guanTrfase"/>
</dbReference>